<dbReference type="RefSeq" id="WP_118141190.1">
    <property type="nucleotide sequence ID" value="NZ_QSAQ01000037.1"/>
</dbReference>
<protein>
    <submittedName>
        <fullName evidence="2">Uncharacterized protein</fullName>
    </submittedName>
</protein>
<keyword evidence="1" id="KW-0732">Signal</keyword>
<sequence length="224" mass="26089">MKKYIFILISLIVISLPIKAQSSDVQRLSDAVTQIVGSFMDNPYHHDNTIKIYNLTQTFKKTIDEVYNSAIAYSIYSDDAKIDLDYLRNMKAILDCLDFITANIAGYSRGGMETVKMDTYFNNMISSFGWTREVISSSVPDLIVYEYRKDNFRMVLVQNTRLKKEMSDFNCNRFECYTINPYNKQNYAFTMRYVFGGNYQFAEYGDDSCSYKKITKVTTRRGLE</sequence>
<dbReference type="EMBL" id="QSAQ01000037">
    <property type="protein sequence ID" value="RGW65864.1"/>
    <property type="molecule type" value="Genomic_DNA"/>
</dbReference>
<name>A0AA92U289_9BACT</name>
<dbReference type="Proteomes" id="UP000286077">
    <property type="component" value="Unassembled WGS sequence"/>
</dbReference>
<feature type="signal peptide" evidence="1">
    <location>
        <begin position="1"/>
        <end position="20"/>
    </location>
</feature>
<comment type="caution">
    <text evidence="2">The sequence shown here is derived from an EMBL/GenBank/DDBJ whole genome shotgun (WGS) entry which is preliminary data.</text>
</comment>
<dbReference type="AlphaFoldDB" id="A0AA92U289"/>
<accession>A0AA92U289</accession>
<feature type="chain" id="PRO_5041740643" evidence="1">
    <location>
        <begin position="21"/>
        <end position="224"/>
    </location>
</feature>
<gene>
    <name evidence="2" type="ORF">DWV60_12925</name>
</gene>
<evidence type="ECO:0000313" key="2">
    <source>
        <dbReference type="EMBL" id="RGW65864.1"/>
    </source>
</evidence>
<evidence type="ECO:0000313" key="3">
    <source>
        <dbReference type="Proteomes" id="UP000286077"/>
    </source>
</evidence>
<reference evidence="2 3" key="1">
    <citation type="submission" date="2018-08" db="EMBL/GenBank/DDBJ databases">
        <title>A genome reference for cultivated species of the human gut microbiota.</title>
        <authorList>
            <person name="Zou Y."/>
            <person name="Xue W."/>
            <person name="Luo G."/>
        </authorList>
    </citation>
    <scope>NUCLEOTIDE SEQUENCE [LARGE SCALE GENOMIC DNA]</scope>
    <source>
        <strain evidence="2 3">AF11-14</strain>
    </source>
</reference>
<organism evidence="2 3">
    <name type="scientific">Segatella copri</name>
    <dbReference type="NCBI Taxonomy" id="165179"/>
    <lineage>
        <taxon>Bacteria</taxon>
        <taxon>Pseudomonadati</taxon>
        <taxon>Bacteroidota</taxon>
        <taxon>Bacteroidia</taxon>
        <taxon>Bacteroidales</taxon>
        <taxon>Prevotellaceae</taxon>
        <taxon>Segatella</taxon>
    </lineage>
</organism>
<evidence type="ECO:0000256" key="1">
    <source>
        <dbReference type="SAM" id="SignalP"/>
    </source>
</evidence>
<proteinExistence type="predicted"/>